<name>A0AAQ3Q4K5_9LILI</name>
<sequence>MMDMYFKRKYILEGRLSSLANKKVNAKIKEENRSSKKLYDVDLANLSTDSGLYHPISDYHPNVQDYVRRAYLQKKLYQPCDYEFPQTLQELKEANNTLSTNEQTKLNSLSNKAIALQRQISMKWWAKAKLKWYLEGDKNTVYFHRMVTSRRRINHISLITLENGNTVTDENEILKEFSDFYKNLWSPSYQNNFTIQLWPIYPTINSNFNQTLIAPFSKTEI</sequence>
<evidence type="ECO:0000313" key="1">
    <source>
        <dbReference type="EMBL" id="WOK97538.1"/>
    </source>
</evidence>
<dbReference type="EMBL" id="CP136891">
    <property type="protein sequence ID" value="WOK97538.1"/>
    <property type="molecule type" value="Genomic_DNA"/>
</dbReference>
<evidence type="ECO:0000313" key="2">
    <source>
        <dbReference type="Proteomes" id="UP001327560"/>
    </source>
</evidence>
<gene>
    <name evidence="1" type="ORF">Cni_G06246</name>
</gene>
<keyword evidence="2" id="KW-1185">Reference proteome</keyword>
<dbReference type="AlphaFoldDB" id="A0AAQ3Q4K5"/>
<protein>
    <submittedName>
        <fullName evidence="1">Uncharacterized protein</fullName>
    </submittedName>
</protein>
<proteinExistence type="predicted"/>
<organism evidence="1 2">
    <name type="scientific">Canna indica</name>
    <name type="common">Indian-shot</name>
    <dbReference type="NCBI Taxonomy" id="4628"/>
    <lineage>
        <taxon>Eukaryota</taxon>
        <taxon>Viridiplantae</taxon>
        <taxon>Streptophyta</taxon>
        <taxon>Embryophyta</taxon>
        <taxon>Tracheophyta</taxon>
        <taxon>Spermatophyta</taxon>
        <taxon>Magnoliopsida</taxon>
        <taxon>Liliopsida</taxon>
        <taxon>Zingiberales</taxon>
        <taxon>Cannaceae</taxon>
        <taxon>Canna</taxon>
    </lineage>
</organism>
<reference evidence="1 2" key="1">
    <citation type="submission" date="2023-10" db="EMBL/GenBank/DDBJ databases">
        <title>Chromosome-scale genome assembly provides insights into flower coloration mechanisms of Canna indica.</title>
        <authorList>
            <person name="Li C."/>
        </authorList>
    </citation>
    <scope>NUCLEOTIDE SEQUENCE [LARGE SCALE GENOMIC DNA]</scope>
    <source>
        <tissue evidence="1">Flower</tissue>
    </source>
</reference>
<dbReference type="Proteomes" id="UP001327560">
    <property type="component" value="Chromosome 2"/>
</dbReference>
<accession>A0AAQ3Q4K5</accession>